<organism evidence="1 2">
    <name type="scientific">Angustibacter aerolatus</name>
    <dbReference type="NCBI Taxonomy" id="1162965"/>
    <lineage>
        <taxon>Bacteria</taxon>
        <taxon>Bacillati</taxon>
        <taxon>Actinomycetota</taxon>
        <taxon>Actinomycetes</taxon>
        <taxon>Kineosporiales</taxon>
        <taxon>Kineosporiaceae</taxon>
    </lineage>
</organism>
<name>A0ABQ6JAL1_9ACTN</name>
<evidence type="ECO:0008006" key="3">
    <source>
        <dbReference type="Google" id="ProtNLM"/>
    </source>
</evidence>
<gene>
    <name evidence="1" type="ORF">GCM10025868_04630</name>
</gene>
<dbReference type="EMBL" id="BSUZ01000001">
    <property type="protein sequence ID" value="GMA85213.1"/>
    <property type="molecule type" value="Genomic_DNA"/>
</dbReference>
<keyword evidence="2" id="KW-1185">Reference proteome</keyword>
<comment type="caution">
    <text evidence="1">The sequence shown here is derived from an EMBL/GenBank/DDBJ whole genome shotgun (WGS) entry which is preliminary data.</text>
</comment>
<accession>A0ABQ6JAL1</accession>
<evidence type="ECO:0000313" key="1">
    <source>
        <dbReference type="EMBL" id="GMA85213.1"/>
    </source>
</evidence>
<proteinExistence type="predicted"/>
<sequence>MPASLTVYDNVRRDGTVAWKDLCRGPHLPTTKAHQQRLQADAHRGRLLARQRAEPAAAARLRHRLADQGRA</sequence>
<protein>
    <recommendedName>
        <fullName evidence="3">Threonyl/alanyl tRNA synthetase SAD domain-containing protein</fullName>
    </recommendedName>
</protein>
<evidence type="ECO:0000313" key="2">
    <source>
        <dbReference type="Proteomes" id="UP001157017"/>
    </source>
</evidence>
<dbReference type="Proteomes" id="UP001157017">
    <property type="component" value="Unassembled WGS sequence"/>
</dbReference>
<reference evidence="2" key="1">
    <citation type="journal article" date="2019" name="Int. J. Syst. Evol. Microbiol.">
        <title>The Global Catalogue of Microorganisms (GCM) 10K type strain sequencing project: providing services to taxonomists for standard genome sequencing and annotation.</title>
        <authorList>
            <consortium name="The Broad Institute Genomics Platform"/>
            <consortium name="The Broad Institute Genome Sequencing Center for Infectious Disease"/>
            <person name="Wu L."/>
            <person name="Ma J."/>
        </authorList>
    </citation>
    <scope>NUCLEOTIDE SEQUENCE [LARGE SCALE GENOMIC DNA]</scope>
    <source>
        <strain evidence="2">NBRC 108730</strain>
    </source>
</reference>